<dbReference type="GO" id="GO:0004112">
    <property type="term" value="F:cyclic-nucleotide phosphodiesterase activity"/>
    <property type="evidence" value="ECO:0007669"/>
    <property type="project" value="InterPro"/>
</dbReference>
<sequence>MGGVLPMPYPQPPMEKPPVKLEPQLNFVQISDVHLRPNAGRSGWWLSERPEHLLQLAVEKVCALGGVDFVVFTGDLFDQAEAAALDQFVAIAGALPCPYHVVVGNHDVVGKPWPGRLTKQTFAERLALPEKLYYSVPVKPGYRLIVLDTVPAPFPHAQGCLPAEQMEWLRWQLLVHRDEQVIVALHHPPVAPAYFRDFRLNPLDGSQFAELMAASPNVVAVLSGHLHVPRRWSYRKRPYFSAPSLGGPPNAFRHFQLELTARSARLRYDWIPVVPESKRRPLWYPLTVGSRRDRRGRYRLQLPLLAQRRLARRLNAAS</sequence>
<dbReference type="KEGG" id="gvi:glr1871"/>
<organism evidence="2 3">
    <name type="scientific">Gloeobacter violaceus (strain ATCC 29082 / PCC 7421)</name>
    <dbReference type="NCBI Taxonomy" id="251221"/>
    <lineage>
        <taxon>Bacteria</taxon>
        <taxon>Bacillati</taxon>
        <taxon>Cyanobacteriota</taxon>
        <taxon>Cyanophyceae</taxon>
        <taxon>Gloeobacterales</taxon>
        <taxon>Gloeobacteraceae</taxon>
        <taxon>Gloeobacter</taxon>
    </lineage>
</organism>
<dbReference type="SUPFAM" id="SSF56300">
    <property type="entry name" value="Metallo-dependent phosphatases"/>
    <property type="match status" value="1"/>
</dbReference>
<dbReference type="Gene3D" id="3.60.21.10">
    <property type="match status" value="1"/>
</dbReference>
<dbReference type="Pfam" id="PF00149">
    <property type="entry name" value="Metallophos"/>
    <property type="match status" value="1"/>
</dbReference>
<feature type="domain" description="Calcineurin-like phosphoesterase" evidence="1">
    <location>
        <begin position="26"/>
        <end position="229"/>
    </location>
</feature>
<proteinExistence type="predicted"/>
<protein>
    <submittedName>
        <fullName evidence="2">Glr1871 protein</fullName>
    </submittedName>
</protein>
<accession>Q7NJG1</accession>
<dbReference type="InterPro" id="IPR029052">
    <property type="entry name" value="Metallo-depent_PP-like"/>
</dbReference>
<dbReference type="HOGENOM" id="CLU_936156_0_0_3"/>
<gene>
    <name evidence="2" type="ordered locus">glr1871</name>
</gene>
<dbReference type="PATRIC" id="fig|251221.4.peg.1904"/>
<dbReference type="EnsemblBacteria" id="BAC89812">
    <property type="protein sequence ID" value="BAC89812"/>
    <property type="gene ID" value="BAC89812"/>
</dbReference>
<dbReference type="GO" id="GO:0003677">
    <property type="term" value="F:DNA binding"/>
    <property type="evidence" value="ECO:0000318"/>
    <property type="project" value="GO_Central"/>
</dbReference>
<dbReference type="GO" id="GO:0006281">
    <property type="term" value="P:DNA repair"/>
    <property type="evidence" value="ECO:0000318"/>
    <property type="project" value="GO_Central"/>
</dbReference>
<dbReference type="AlphaFoldDB" id="Q7NJG1"/>
<dbReference type="EMBL" id="BA000045">
    <property type="protein sequence ID" value="BAC89812.1"/>
    <property type="molecule type" value="Genomic_DNA"/>
</dbReference>
<dbReference type="InParanoid" id="Q7NJG1"/>
<reference evidence="2 3" key="1">
    <citation type="journal article" date="2003" name="DNA Res.">
        <title>Complete genome structure of Gloeobacter violaceus PCC 7421, a cyanobacterium that lacks thylakoids.</title>
        <authorList>
            <person name="Nakamura Y."/>
            <person name="Kaneko T."/>
            <person name="Sato S."/>
            <person name="Mimuro M."/>
            <person name="Miyashita H."/>
            <person name="Tsuchiya T."/>
            <person name="Sasamoto S."/>
            <person name="Watanabe A."/>
            <person name="Kawashima K."/>
            <person name="Kishida Y."/>
            <person name="Kiyokawa C."/>
            <person name="Kohara M."/>
            <person name="Matsumoto M."/>
            <person name="Matsuno A."/>
            <person name="Nakazaki N."/>
            <person name="Shimpo S."/>
            <person name="Takeuchi C."/>
            <person name="Yamada M."/>
            <person name="Tabata S."/>
        </authorList>
    </citation>
    <scope>NUCLEOTIDE SEQUENCE [LARGE SCALE GENOMIC DNA]</scope>
    <source>
        <strain evidence="3">ATCC 29082 / PCC 7421</strain>
    </source>
</reference>
<evidence type="ECO:0000313" key="2">
    <source>
        <dbReference type="EMBL" id="BAC89812.1"/>
    </source>
</evidence>
<dbReference type="STRING" id="251221.gene:10759363"/>
<dbReference type="eggNOG" id="COG1409">
    <property type="taxonomic scope" value="Bacteria"/>
</dbReference>
<dbReference type="OrthoDB" id="2036332at2"/>
<evidence type="ECO:0000313" key="3">
    <source>
        <dbReference type="Proteomes" id="UP000000557"/>
    </source>
</evidence>
<name>Q7NJG1_GLOVI</name>
<dbReference type="PANTHER" id="PTHR30337:SF8">
    <property type="entry name" value="BLL4141 PROTEIN"/>
    <property type="match status" value="1"/>
</dbReference>
<dbReference type="InterPro" id="IPR004843">
    <property type="entry name" value="Calcineurin-like_PHP"/>
</dbReference>
<dbReference type="GO" id="GO:0004529">
    <property type="term" value="F:DNA exonuclease activity"/>
    <property type="evidence" value="ECO:0000318"/>
    <property type="project" value="GO_Central"/>
</dbReference>
<dbReference type="Proteomes" id="UP000000557">
    <property type="component" value="Chromosome"/>
</dbReference>
<dbReference type="CDD" id="cd07402">
    <property type="entry name" value="MPP_GpdQ"/>
    <property type="match status" value="1"/>
</dbReference>
<reference evidence="2 3" key="2">
    <citation type="journal article" date="2003" name="DNA Res.">
        <title>Complete genome structure of Gloeobacter violaceus PCC 7421, a cyanobacterium that lacks thylakoids (supplement).</title>
        <authorList>
            <person name="Nakamura Y."/>
            <person name="Kaneko T."/>
            <person name="Sato S."/>
            <person name="Mimuro M."/>
            <person name="Miyashita H."/>
            <person name="Tsuchiya T."/>
            <person name="Sasamoto S."/>
            <person name="Watanabe A."/>
            <person name="Kawashima K."/>
            <person name="Kishida Y."/>
            <person name="Kiyokawa C."/>
            <person name="Kohara M."/>
            <person name="Matsumoto M."/>
            <person name="Matsuno A."/>
            <person name="Nakazaki N."/>
            <person name="Shimpo S."/>
            <person name="Takeuchi C."/>
            <person name="Yamada M."/>
            <person name="Tabata S."/>
        </authorList>
    </citation>
    <scope>NUCLEOTIDE SEQUENCE [LARGE SCALE GENOMIC DNA]</scope>
    <source>
        <strain evidence="3">ATCC 29082 / PCC 7421</strain>
    </source>
</reference>
<evidence type="ECO:0000259" key="1">
    <source>
        <dbReference type="Pfam" id="PF00149"/>
    </source>
</evidence>
<dbReference type="InterPro" id="IPR050535">
    <property type="entry name" value="DNA_Repair-Maintenance_Comp"/>
</dbReference>
<dbReference type="InterPro" id="IPR026575">
    <property type="entry name" value="GpdQ/CpdA-like"/>
</dbReference>
<dbReference type="PANTHER" id="PTHR30337">
    <property type="entry name" value="COMPONENT OF ATP-DEPENDENT DSDNA EXONUCLEASE"/>
    <property type="match status" value="1"/>
</dbReference>
<keyword evidence="3" id="KW-1185">Reference proteome</keyword>
<dbReference type="PhylomeDB" id="Q7NJG1"/>